<sequence length="111" mass="13941">MNEQILKREAKLIVQRCQDQFKQKRQTHYWIKVVNDHYDHTYNFFFNYQRLHQVERSVPVRTITESDLQWLELLIQEIQRLTEFNIEYEGFYHFLWPNAQRPIQKRRNQAE</sequence>
<protein>
    <recommendedName>
        <fullName evidence="3">Acetyl-CoA carboxylase</fullName>
    </recommendedName>
</protein>
<dbReference type="Proteomes" id="UP000078582">
    <property type="component" value="Chromosome"/>
</dbReference>
<gene>
    <name evidence="1" type="ORF">AYR53_02465</name>
</gene>
<accession>A0A192H0B8</accession>
<proteinExistence type="predicted"/>
<evidence type="ECO:0000313" key="2">
    <source>
        <dbReference type="Proteomes" id="UP000078582"/>
    </source>
</evidence>
<name>A0A192H0B8_9LACO</name>
<dbReference type="OrthoDB" id="2248172at2"/>
<dbReference type="GeneID" id="42981099"/>
<reference evidence="1 2" key="1">
    <citation type="submission" date="2016-03" db="EMBL/GenBank/DDBJ databases">
        <title>Pediococcus and Lactobacillus from brewery environment - whole genome sequencing and assembly.</title>
        <authorList>
            <person name="Behr J."/>
            <person name="Geissler A.J."/>
            <person name="Vogel R.F."/>
        </authorList>
    </citation>
    <scope>NUCLEOTIDE SEQUENCE [LARGE SCALE GENOMIC DNA]</scope>
    <source>
        <strain evidence="1 2">TMW 1.1989</strain>
    </source>
</reference>
<dbReference type="EMBL" id="CP014873">
    <property type="protein sequence ID" value="ANK61728.1"/>
    <property type="molecule type" value="Genomic_DNA"/>
</dbReference>
<evidence type="ECO:0000313" key="1">
    <source>
        <dbReference type="EMBL" id="ANK61728.1"/>
    </source>
</evidence>
<dbReference type="STRING" id="375175.AYR53_02465"/>
<keyword evidence="2" id="KW-1185">Reference proteome</keyword>
<evidence type="ECO:0008006" key="3">
    <source>
        <dbReference type="Google" id="ProtNLM"/>
    </source>
</evidence>
<dbReference type="RefSeq" id="WP_068226013.1">
    <property type="nucleotide sequence ID" value="NZ_CP014623.1"/>
</dbReference>
<organism evidence="1 2">
    <name type="scientific">Loigolactobacillus backii</name>
    <dbReference type="NCBI Taxonomy" id="375175"/>
    <lineage>
        <taxon>Bacteria</taxon>
        <taxon>Bacillati</taxon>
        <taxon>Bacillota</taxon>
        <taxon>Bacilli</taxon>
        <taxon>Lactobacillales</taxon>
        <taxon>Lactobacillaceae</taxon>
        <taxon>Loigolactobacillus</taxon>
    </lineage>
</organism>
<dbReference type="AlphaFoldDB" id="A0A192H0B8"/>
<dbReference type="KEGG" id="lbt:AYR52_10865"/>